<gene>
    <name evidence="3" type="ORF">HYALB_00005131</name>
</gene>
<reference evidence="3" key="1">
    <citation type="submission" date="2021-07" db="EMBL/GenBank/DDBJ databases">
        <authorList>
            <person name="Durling M."/>
        </authorList>
    </citation>
    <scope>NUCLEOTIDE SEQUENCE</scope>
</reference>
<evidence type="ECO:0000256" key="2">
    <source>
        <dbReference type="SAM" id="SignalP"/>
    </source>
</evidence>
<organism evidence="3 4">
    <name type="scientific">Hymenoscyphus albidus</name>
    <dbReference type="NCBI Taxonomy" id="595503"/>
    <lineage>
        <taxon>Eukaryota</taxon>
        <taxon>Fungi</taxon>
        <taxon>Dikarya</taxon>
        <taxon>Ascomycota</taxon>
        <taxon>Pezizomycotina</taxon>
        <taxon>Leotiomycetes</taxon>
        <taxon>Helotiales</taxon>
        <taxon>Helotiaceae</taxon>
        <taxon>Hymenoscyphus</taxon>
    </lineage>
</organism>
<evidence type="ECO:0000313" key="4">
    <source>
        <dbReference type="Proteomes" id="UP000701801"/>
    </source>
</evidence>
<evidence type="ECO:0008006" key="5">
    <source>
        <dbReference type="Google" id="ProtNLM"/>
    </source>
</evidence>
<feature type="region of interest" description="Disordered" evidence="1">
    <location>
        <begin position="258"/>
        <end position="312"/>
    </location>
</feature>
<keyword evidence="4" id="KW-1185">Reference proteome</keyword>
<feature type="chain" id="PRO_5040227899" description="Secreted protein" evidence="2">
    <location>
        <begin position="21"/>
        <end position="312"/>
    </location>
</feature>
<accession>A0A9N9QBJ5</accession>
<name>A0A9N9QBJ5_9HELO</name>
<evidence type="ECO:0000256" key="1">
    <source>
        <dbReference type="SAM" id="MobiDB-lite"/>
    </source>
</evidence>
<dbReference type="AlphaFoldDB" id="A0A9N9QBJ5"/>
<feature type="region of interest" description="Disordered" evidence="1">
    <location>
        <begin position="83"/>
        <end position="102"/>
    </location>
</feature>
<keyword evidence="2" id="KW-0732">Signal</keyword>
<sequence>MKLLHCPVTLAFTSVLLVTALVIDKDKTLQLRSPCVDDCNSEAVVVKRHGKIDGDPEPDLGNAHAKRYGYIAEPPPRVIKGDQKRQLATGRENENAIGKRDEDISARGESLFSGVTGSIRTRYKRLVESGDHGPVPPKKGGHKRLVKSNGSPPIDTGHKHNKRDGRVTHEGALPIEPNKHNKRGGTHESEPPLLTCIDAPCLNKHNKRHGSLAPAPPLPGPPSIQRLKKKNTENEKIKVTHEGEPPLSGCLDCKTKNTENEKRKVESPGSPPFSGCIDCTNGKHNKRLVTSPGTPPTIDSDNGKKPATRKGH</sequence>
<dbReference type="EMBL" id="CAJVRM010000463">
    <property type="protein sequence ID" value="CAG8981331.1"/>
    <property type="molecule type" value="Genomic_DNA"/>
</dbReference>
<evidence type="ECO:0000313" key="3">
    <source>
        <dbReference type="EMBL" id="CAG8981331.1"/>
    </source>
</evidence>
<protein>
    <recommendedName>
        <fullName evidence="5">Secreted protein</fullName>
    </recommendedName>
</protein>
<feature type="region of interest" description="Disordered" evidence="1">
    <location>
        <begin position="127"/>
        <end position="191"/>
    </location>
</feature>
<dbReference type="OrthoDB" id="10534084at2759"/>
<comment type="caution">
    <text evidence="3">The sequence shown here is derived from an EMBL/GenBank/DDBJ whole genome shotgun (WGS) entry which is preliminary data.</text>
</comment>
<feature type="signal peptide" evidence="2">
    <location>
        <begin position="1"/>
        <end position="20"/>
    </location>
</feature>
<dbReference type="Proteomes" id="UP000701801">
    <property type="component" value="Unassembled WGS sequence"/>
</dbReference>
<feature type="region of interest" description="Disordered" evidence="1">
    <location>
        <begin position="207"/>
        <end position="226"/>
    </location>
</feature>
<proteinExistence type="predicted"/>